<dbReference type="PANTHER" id="PTHR43756">
    <property type="entry name" value="CHOLINE MONOOXYGENASE, CHLOROPLASTIC"/>
    <property type="match status" value="1"/>
</dbReference>
<accession>A0ABY6Z5G1</accession>
<keyword evidence="2" id="KW-0001">2Fe-2S</keyword>
<evidence type="ECO:0000313" key="10">
    <source>
        <dbReference type="EMBL" id="WAH37990.1"/>
    </source>
</evidence>
<evidence type="ECO:0000256" key="1">
    <source>
        <dbReference type="ARBA" id="ARBA00008751"/>
    </source>
</evidence>
<dbReference type="EMBL" id="CP104064">
    <property type="protein sequence ID" value="WAH37990.1"/>
    <property type="molecule type" value="Genomic_DNA"/>
</dbReference>
<evidence type="ECO:0000313" key="11">
    <source>
        <dbReference type="Proteomes" id="UP001164803"/>
    </source>
</evidence>
<dbReference type="Pfam" id="PF00355">
    <property type="entry name" value="Rieske"/>
    <property type="match status" value="1"/>
</dbReference>
<name>A0ABY6Z5G1_9BACL</name>
<proteinExistence type="inferred from homology"/>
<dbReference type="PROSITE" id="PS51296">
    <property type="entry name" value="RIESKE"/>
    <property type="match status" value="1"/>
</dbReference>
<dbReference type="PANTHER" id="PTHR43756:SF1">
    <property type="entry name" value="3-PHENYLPROPIONATE_CINNAMIC ACID DIOXYGENASE SUBUNIT ALPHA"/>
    <property type="match status" value="1"/>
</dbReference>
<keyword evidence="4" id="KW-0223">Dioxygenase</keyword>
<evidence type="ECO:0000256" key="2">
    <source>
        <dbReference type="ARBA" id="ARBA00022714"/>
    </source>
</evidence>
<evidence type="ECO:0000259" key="9">
    <source>
        <dbReference type="PROSITE" id="PS51296"/>
    </source>
</evidence>
<protein>
    <submittedName>
        <fullName evidence="10">Rieske 2Fe-2S domain-containing protein</fullName>
    </submittedName>
</protein>
<dbReference type="InterPro" id="IPR036922">
    <property type="entry name" value="Rieske_2Fe-2S_sf"/>
</dbReference>
<dbReference type="InterPro" id="IPR017941">
    <property type="entry name" value="Rieske_2Fe-2S"/>
</dbReference>
<keyword evidence="6" id="KW-0408">Iron</keyword>
<keyword evidence="7" id="KW-0411">Iron-sulfur</keyword>
<evidence type="ECO:0000256" key="5">
    <source>
        <dbReference type="ARBA" id="ARBA00023002"/>
    </source>
</evidence>
<dbReference type="InterPro" id="IPR015879">
    <property type="entry name" value="Ring_hydroxy_dOase_asu_C_dom"/>
</dbReference>
<dbReference type="Pfam" id="PF00848">
    <property type="entry name" value="Ring_hydroxyl_A"/>
    <property type="match status" value="1"/>
</dbReference>
<reference evidence="10" key="1">
    <citation type="submission" date="2022-08" db="EMBL/GenBank/DDBJ databases">
        <title>Alicyclobacillus dauci DSM2870, complete genome.</title>
        <authorList>
            <person name="Wang Q."/>
            <person name="Cai R."/>
            <person name="Wang Z."/>
        </authorList>
    </citation>
    <scope>NUCLEOTIDE SEQUENCE</scope>
    <source>
        <strain evidence="10">DSM 28700</strain>
    </source>
</reference>
<dbReference type="InterPro" id="IPR001663">
    <property type="entry name" value="Rng_hydr_dOase-A"/>
</dbReference>
<keyword evidence="5" id="KW-0560">Oxidoreductase</keyword>
<evidence type="ECO:0000256" key="3">
    <source>
        <dbReference type="ARBA" id="ARBA00022723"/>
    </source>
</evidence>
<comment type="similarity">
    <text evidence="1">Belongs to the bacterial ring-hydroxylating dioxygenase alpha subunit family.</text>
</comment>
<keyword evidence="8" id="KW-0520">NAD</keyword>
<dbReference type="PRINTS" id="PR00090">
    <property type="entry name" value="RNGDIOXGNASE"/>
</dbReference>
<evidence type="ECO:0000256" key="7">
    <source>
        <dbReference type="ARBA" id="ARBA00023014"/>
    </source>
</evidence>
<dbReference type="InterPro" id="IPR015881">
    <property type="entry name" value="ARHD_Rieske_2Fe_2S"/>
</dbReference>
<dbReference type="Proteomes" id="UP001164803">
    <property type="component" value="Chromosome"/>
</dbReference>
<dbReference type="SUPFAM" id="SSF55961">
    <property type="entry name" value="Bet v1-like"/>
    <property type="match status" value="1"/>
</dbReference>
<dbReference type="SUPFAM" id="SSF50022">
    <property type="entry name" value="ISP domain"/>
    <property type="match status" value="1"/>
</dbReference>
<dbReference type="Gene3D" id="3.90.380.10">
    <property type="entry name" value="Naphthalene 1,2-dioxygenase Alpha Subunit, Chain A, domain 1"/>
    <property type="match status" value="1"/>
</dbReference>
<sequence length="424" mass="48841">MEARQYIIDDSDKGMFKVHRSVLVQPEILTQERKKIFDRCWLYVGHVSEVKQPGDFKTRNVGGRPIIFTRGSDGEVRAFLNSCTHRGTLVCRERQGNAKSFQCFYHAWTFNNCGELVAVPGQDAYGQNFDKRELGLRSVPRFDHYKGFYFLSFDKSAVSLDEYLAGAKEYLDLIVDQSPTGELQIIQGTQEYDMLGNWKLLSENSFDDYHVAPTHITYLEYLKDSGVDVSMPKGLLMPKHGFGKSLGNGHAMIENETYRGRPIARWMPMYGEEAKEEIAQIRRELTQRLGEQRAMRVAETNRNLLIFPNLVINDGSSVTVRTYFPVTEKHMKITAWAIGPTDESPRARARRLDSFLTFYGPGGFATPDDVEALEVVQQGIATWQELEWSDLSRGMMKKDEDQLNTDELHLRTFWRRWNELMTKE</sequence>
<keyword evidence="3" id="KW-0479">Metal-binding</keyword>
<organism evidence="10 11">
    <name type="scientific">Alicyclobacillus dauci</name>
    <dbReference type="NCBI Taxonomy" id="1475485"/>
    <lineage>
        <taxon>Bacteria</taxon>
        <taxon>Bacillati</taxon>
        <taxon>Bacillota</taxon>
        <taxon>Bacilli</taxon>
        <taxon>Bacillales</taxon>
        <taxon>Alicyclobacillaceae</taxon>
        <taxon>Alicyclobacillus</taxon>
    </lineage>
</organism>
<keyword evidence="11" id="KW-1185">Reference proteome</keyword>
<evidence type="ECO:0000256" key="8">
    <source>
        <dbReference type="ARBA" id="ARBA00023027"/>
    </source>
</evidence>
<dbReference type="Gene3D" id="2.102.10.10">
    <property type="entry name" value="Rieske [2Fe-2S] iron-sulphur domain"/>
    <property type="match status" value="1"/>
</dbReference>
<gene>
    <name evidence="10" type="ORF">NZD86_05725</name>
</gene>
<dbReference type="RefSeq" id="WP_268045530.1">
    <property type="nucleotide sequence ID" value="NZ_CP104064.1"/>
</dbReference>
<dbReference type="PROSITE" id="PS00570">
    <property type="entry name" value="RING_HYDROXYL_ALPHA"/>
    <property type="match status" value="1"/>
</dbReference>
<evidence type="ECO:0000256" key="4">
    <source>
        <dbReference type="ARBA" id="ARBA00022964"/>
    </source>
</evidence>
<evidence type="ECO:0000256" key="6">
    <source>
        <dbReference type="ARBA" id="ARBA00023004"/>
    </source>
</evidence>
<feature type="domain" description="Rieske" evidence="9">
    <location>
        <begin position="42"/>
        <end position="139"/>
    </location>
</feature>